<keyword evidence="4 7" id="KW-0479">Metal-binding</keyword>
<dbReference type="PROSITE" id="PS00630">
    <property type="entry name" value="IMP_2"/>
    <property type="match status" value="1"/>
</dbReference>
<dbReference type="GO" id="GO:0007165">
    <property type="term" value="P:signal transduction"/>
    <property type="evidence" value="ECO:0007669"/>
    <property type="project" value="TreeGrafter"/>
</dbReference>
<evidence type="ECO:0000256" key="3">
    <source>
        <dbReference type="ARBA" id="ARBA00009759"/>
    </source>
</evidence>
<feature type="binding site" evidence="7">
    <location>
        <position position="88"/>
    </location>
    <ligand>
        <name>Mg(2+)</name>
        <dbReference type="ChEBI" id="CHEBI:18420"/>
        <label>1</label>
        <note>catalytic</note>
    </ligand>
</feature>
<reference evidence="9 10" key="1">
    <citation type="submission" date="2016-10" db="EMBL/GenBank/DDBJ databases">
        <authorList>
            <person name="de Groot N.N."/>
        </authorList>
    </citation>
    <scope>NUCLEOTIDE SEQUENCE [LARGE SCALE GENOMIC DNA]</scope>
    <source>
        <strain evidence="9 10">CGMCC 1.5382</strain>
    </source>
</reference>
<gene>
    <name evidence="9" type="ORF">SAMN05216282_108108</name>
</gene>
<evidence type="ECO:0000313" key="10">
    <source>
        <dbReference type="Proteomes" id="UP000198701"/>
    </source>
</evidence>
<dbReference type="PANTHER" id="PTHR20854:SF4">
    <property type="entry name" value="INOSITOL-1-MONOPHOSPHATASE-RELATED"/>
    <property type="match status" value="1"/>
</dbReference>
<dbReference type="Gene3D" id="3.40.190.80">
    <property type="match status" value="1"/>
</dbReference>
<dbReference type="InterPro" id="IPR020550">
    <property type="entry name" value="Inositol_monophosphatase_CS"/>
</dbReference>
<feature type="binding site" evidence="7">
    <location>
        <position position="91"/>
    </location>
    <ligand>
        <name>Mg(2+)</name>
        <dbReference type="ChEBI" id="CHEBI:18420"/>
        <label>1</label>
        <note>catalytic</note>
    </ligand>
</feature>
<accession>A0A1G9D7U5</accession>
<evidence type="ECO:0000256" key="7">
    <source>
        <dbReference type="PIRSR" id="PIRSR600760-2"/>
    </source>
</evidence>
<protein>
    <recommendedName>
        <fullName evidence="8">Inositol-1-monophosphatase</fullName>
        <ecNumber evidence="8">3.1.3.25</ecNumber>
    </recommendedName>
</protein>
<dbReference type="Proteomes" id="UP000198701">
    <property type="component" value="Unassembled WGS sequence"/>
</dbReference>
<comment type="similarity">
    <text evidence="3 8">Belongs to the inositol monophosphatase superfamily.</text>
</comment>
<evidence type="ECO:0000256" key="6">
    <source>
        <dbReference type="ARBA" id="ARBA00022842"/>
    </source>
</evidence>
<evidence type="ECO:0000256" key="4">
    <source>
        <dbReference type="ARBA" id="ARBA00022723"/>
    </source>
</evidence>
<keyword evidence="5 8" id="KW-0378">Hydrolase</keyword>
<dbReference type="PANTHER" id="PTHR20854">
    <property type="entry name" value="INOSITOL MONOPHOSPHATASE"/>
    <property type="match status" value="1"/>
</dbReference>
<dbReference type="InterPro" id="IPR033942">
    <property type="entry name" value="IMPase"/>
</dbReference>
<dbReference type="EMBL" id="FNFU01000008">
    <property type="protein sequence ID" value="SDK59977.1"/>
    <property type="molecule type" value="Genomic_DNA"/>
</dbReference>
<feature type="binding site" evidence="7">
    <location>
        <position position="90"/>
    </location>
    <ligand>
        <name>Mg(2+)</name>
        <dbReference type="ChEBI" id="CHEBI:18420"/>
        <label>2</label>
    </ligand>
</feature>
<proteinExistence type="inferred from homology"/>
<dbReference type="OrthoDB" id="9772456at2"/>
<dbReference type="GO" id="GO:0046872">
    <property type="term" value="F:metal ion binding"/>
    <property type="evidence" value="ECO:0007669"/>
    <property type="project" value="UniProtKB-KW"/>
</dbReference>
<keyword evidence="6 7" id="KW-0460">Magnesium</keyword>
<dbReference type="SUPFAM" id="SSF56655">
    <property type="entry name" value="Carbohydrate phosphatase"/>
    <property type="match status" value="1"/>
</dbReference>
<dbReference type="PROSITE" id="PS00629">
    <property type="entry name" value="IMP_1"/>
    <property type="match status" value="1"/>
</dbReference>
<feature type="binding site" evidence="7">
    <location>
        <position position="221"/>
    </location>
    <ligand>
        <name>Mg(2+)</name>
        <dbReference type="ChEBI" id="CHEBI:18420"/>
        <label>1</label>
        <note>catalytic</note>
    </ligand>
</feature>
<evidence type="ECO:0000256" key="5">
    <source>
        <dbReference type="ARBA" id="ARBA00022801"/>
    </source>
</evidence>
<dbReference type="AlphaFoldDB" id="A0A1G9D7U5"/>
<comment type="catalytic activity">
    <reaction evidence="1 8">
        <text>a myo-inositol phosphate + H2O = myo-inositol + phosphate</text>
        <dbReference type="Rhea" id="RHEA:24056"/>
        <dbReference type="ChEBI" id="CHEBI:15377"/>
        <dbReference type="ChEBI" id="CHEBI:17268"/>
        <dbReference type="ChEBI" id="CHEBI:43474"/>
        <dbReference type="ChEBI" id="CHEBI:84139"/>
        <dbReference type="EC" id="3.1.3.25"/>
    </reaction>
</comment>
<dbReference type="EC" id="3.1.3.25" evidence="8"/>
<evidence type="ECO:0000256" key="1">
    <source>
        <dbReference type="ARBA" id="ARBA00001033"/>
    </source>
</evidence>
<dbReference type="GO" id="GO:0006020">
    <property type="term" value="P:inositol metabolic process"/>
    <property type="evidence" value="ECO:0007669"/>
    <property type="project" value="TreeGrafter"/>
</dbReference>
<dbReference type="PRINTS" id="PR00377">
    <property type="entry name" value="IMPHPHTASES"/>
</dbReference>
<feature type="binding site" evidence="7">
    <location>
        <position position="72"/>
    </location>
    <ligand>
        <name>Mg(2+)</name>
        <dbReference type="ChEBI" id="CHEBI:18420"/>
        <label>1</label>
        <note>catalytic</note>
    </ligand>
</feature>
<evidence type="ECO:0000313" key="9">
    <source>
        <dbReference type="EMBL" id="SDK59977.1"/>
    </source>
</evidence>
<dbReference type="GO" id="GO:0046854">
    <property type="term" value="P:phosphatidylinositol phosphate biosynthetic process"/>
    <property type="evidence" value="ECO:0007669"/>
    <property type="project" value="InterPro"/>
</dbReference>
<comment type="cofactor">
    <cofactor evidence="2 7 8">
        <name>Mg(2+)</name>
        <dbReference type="ChEBI" id="CHEBI:18420"/>
    </cofactor>
</comment>
<sequence length="277" mass="28538">MTATVPAGLLTLARETALAAAGLARRRRDEGVSVAATKSSAEDIVTPADRETEALIRGLLAEARPNDGFYGEESEATAGSSGLTWVVDPIDGTVNYLYGIPAYAVSIAVVEGDPDPDTWTALAGAVVNPATGEAFTALAGAGAYLADRRLQANTGVPLALALLGTGFSYSASRRVDEATIVRALIGRVRDIRRMGSAALDLCGVAAGRLDLYYERGLNPWDHAAGALIAREAGARVGGLGGDPEGRGLLIAGAPDVYDAFEPLLAEIFAGRPAEADD</sequence>
<dbReference type="STRING" id="386301.SAMN05216282_108108"/>
<organism evidence="9 10">
    <name type="scientific">Cryobacterium psychrotolerans</name>
    <dbReference type="NCBI Taxonomy" id="386301"/>
    <lineage>
        <taxon>Bacteria</taxon>
        <taxon>Bacillati</taxon>
        <taxon>Actinomycetota</taxon>
        <taxon>Actinomycetes</taxon>
        <taxon>Micrococcales</taxon>
        <taxon>Microbacteriaceae</taxon>
        <taxon>Cryobacterium</taxon>
    </lineage>
</organism>
<name>A0A1G9D7U5_9MICO</name>
<dbReference type="InterPro" id="IPR000760">
    <property type="entry name" value="Inositol_monophosphatase-like"/>
</dbReference>
<keyword evidence="10" id="KW-1185">Reference proteome</keyword>
<dbReference type="CDD" id="cd01639">
    <property type="entry name" value="IMPase"/>
    <property type="match status" value="1"/>
</dbReference>
<dbReference type="InterPro" id="IPR020583">
    <property type="entry name" value="Inositol_monoP_metal-BS"/>
</dbReference>
<evidence type="ECO:0000256" key="2">
    <source>
        <dbReference type="ARBA" id="ARBA00001946"/>
    </source>
</evidence>
<dbReference type="RefSeq" id="WP_092323375.1">
    <property type="nucleotide sequence ID" value="NZ_FNFU01000008.1"/>
</dbReference>
<dbReference type="GO" id="GO:0008934">
    <property type="term" value="F:inositol monophosphate 1-phosphatase activity"/>
    <property type="evidence" value="ECO:0007669"/>
    <property type="project" value="InterPro"/>
</dbReference>
<dbReference type="Gene3D" id="3.30.540.10">
    <property type="entry name" value="Fructose-1,6-Bisphosphatase, subunit A, domain 1"/>
    <property type="match status" value="1"/>
</dbReference>
<evidence type="ECO:0000256" key="8">
    <source>
        <dbReference type="RuleBase" id="RU364068"/>
    </source>
</evidence>
<dbReference type="Pfam" id="PF00459">
    <property type="entry name" value="Inositol_P"/>
    <property type="match status" value="1"/>
</dbReference>